<evidence type="ECO:0000313" key="1">
    <source>
        <dbReference type="EMBL" id="CAD7395000.1"/>
    </source>
</evidence>
<accession>A0A7R9GRV4</accession>
<name>A0A7R9GRV4_TIMCR</name>
<sequence length="202" mass="21501">MLDETTIRLTNHINTAQTTMWSANCVTTCVCPQQMQNVGPQHGMQGQQYGNGYGTQRGHGPMGMGNPNSAMTTMGMGSMSGGMNGMSPMNSMANMGMMGQHGSMMGGMGPGSMGPGSMPMNKMSMQRREPSSVTCLVVCGVPHSTECNKIRLVLRSINPKSVFRRNIKGMLLARLGSVSFGVWTTCNGAPSGYYLPLFKPAS</sequence>
<reference evidence="1" key="1">
    <citation type="submission" date="2020-11" db="EMBL/GenBank/DDBJ databases">
        <authorList>
            <person name="Tran Van P."/>
        </authorList>
    </citation>
    <scope>NUCLEOTIDE SEQUENCE</scope>
</reference>
<dbReference type="AlphaFoldDB" id="A0A7R9GRV4"/>
<protein>
    <submittedName>
        <fullName evidence="1">Uncharacterized protein</fullName>
    </submittedName>
</protein>
<gene>
    <name evidence="1" type="ORF">TCEB3V08_LOCUS2895</name>
</gene>
<dbReference type="EMBL" id="OC317121">
    <property type="protein sequence ID" value="CAD7395000.1"/>
    <property type="molecule type" value="Genomic_DNA"/>
</dbReference>
<organism evidence="1">
    <name type="scientific">Timema cristinae</name>
    <name type="common">Walking stick</name>
    <dbReference type="NCBI Taxonomy" id="61476"/>
    <lineage>
        <taxon>Eukaryota</taxon>
        <taxon>Metazoa</taxon>
        <taxon>Ecdysozoa</taxon>
        <taxon>Arthropoda</taxon>
        <taxon>Hexapoda</taxon>
        <taxon>Insecta</taxon>
        <taxon>Pterygota</taxon>
        <taxon>Neoptera</taxon>
        <taxon>Polyneoptera</taxon>
        <taxon>Phasmatodea</taxon>
        <taxon>Timematodea</taxon>
        <taxon>Timematoidea</taxon>
        <taxon>Timematidae</taxon>
        <taxon>Timema</taxon>
    </lineage>
</organism>
<proteinExistence type="predicted"/>